<accession>A0A4Y2A6L5</accession>
<name>A0A4Y2A6L5_ARAVE</name>
<dbReference type="InterPro" id="IPR036397">
    <property type="entry name" value="RNaseH_sf"/>
</dbReference>
<evidence type="ECO:0000313" key="1">
    <source>
        <dbReference type="EMBL" id="GBL75452.1"/>
    </source>
</evidence>
<dbReference type="OrthoDB" id="6437518at2759"/>
<gene>
    <name evidence="1" type="ORF">AVEN_194631_1</name>
</gene>
<dbReference type="Proteomes" id="UP000499080">
    <property type="component" value="Unassembled WGS sequence"/>
</dbReference>
<dbReference type="Gene3D" id="3.30.420.10">
    <property type="entry name" value="Ribonuclease H-like superfamily/Ribonuclease H"/>
    <property type="match status" value="1"/>
</dbReference>
<protein>
    <recommendedName>
        <fullName evidence="3">Tc1-like transposase DDE domain-containing protein</fullName>
    </recommendedName>
</protein>
<sequence>MNWTLDDWKNIAWSDESRFQLLRADGRIQVWRRPLEAVDLSYQKGAVEACGGSIIEWAVFTWHGLGPVVKLKQSLTGNYYVELLGDHLQTFMDFMYPDNEGIFQDDNTPYHWAKIICNLFKEHSGQFQQMIWPPRSSGMNSIEHGIRASNLGT</sequence>
<comment type="caution">
    <text evidence="1">The sequence shown here is derived from an EMBL/GenBank/DDBJ whole genome shotgun (WGS) entry which is preliminary data.</text>
</comment>
<dbReference type="GO" id="GO:0003676">
    <property type="term" value="F:nucleic acid binding"/>
    <property type="evidence" value="ECO:0007669"/>
    <property type="project" value="InterPro"/>
</dbReference>
<evidence type="ECO:0000313" key="2">
    <source>
        <dbReference type="Proteomes" id="UP000499080"/>
    </source>
</evidence>
<reference evidence="1 2" key="1">
    <citation type="journal article" date="2019" name="Sci. Rep.">
        <title>Orb-weaving spider Araneus ventricosus genome elucidates the spidroin gene catalogue.</title>
        <authorList>
            <person name="Kono N."/>
            <person name="Nakamura H."/>
            <person name="Ohtoshi R."/>
            <person name="Moran D.A.P."/>
            <person name="Shinohara A."/>
            <person name="Yoshida Y."/>
            <person name="Fujiwara M."/>
            <person name="Mori M."/>
            <person name="Tomita M."/>
            <person name="Arakawa K."/>
        </authorList>
    </citation>
    <scope>NUCLEOTIDE SEQUENCE [LARGE SCALE GENOMIC DNA]</scope>
</reference>
<organism evidence="1 2">
    <name type="scientific">Araneus ventricosus</name>
    <name type="common">Orbweaver spider</name>
    <name type="synonym">Epeira ventricosa</name>
    <dbReference type="NCBI Taxonomy" id="182803"/>
    <lineage>
        <taxon>Eukaryota</taxon>
        <taxon>Metazoa</taxon>
        <taxon>Ecdysozoa</taxon>
        <taxon>Arthropoda</taxon>
        <taxon>Chelicerata</taxon>
        <taxon>Arachnida</taxon>
        <taxon>Araneae</taxon>
        <taxon>Araneomorphae</taxon>
        <taxon>Entelegynae</taxon>
        <taxon>Araneoidea</taxon>
        <taxon>Araneidae</taxon>
        <taxon>Araneus</taxon>
    </lineage>
</organism>
<keyword evidence="2" id="KW-1185">Reference proteome</keyword>
<proteinExistence type="predicted"/>
<evidence type="ECO:0008006" key="3">
    <source>
        <dbReference type="Google" id="ProtNLM"/>
    </source>
</evidence>
<dbReference type="AlphaFoldDB" id="A0A4Y2A6L5"/>
<dbReference type="EMBL" id="BGPR01000007">
    <property type="protein sequence ID" value="GBL75452.1"/>
    <property type="molecule type" value="Genomic_DNA"/>
</dbReference>